<evidence type="ECO:0000313" key="3">
    <source>
        <dbReference type="Proteomes" id="UP001375240"/>
    </source>
</evidence>
<feature type="region of interest" description="Disordered" evidence="1">
    <location>
        <begin position="397"/>
        <end position="447"/>
    </location>
</feature>
<name>A0AAV9UD65_9PEZI</name>
<evidence type="ECO:0000313" key="2">
    <source>
        <dbReference type="EMBL" id="KAK6339002.1"/>
    </source>
</evidence>
<feature type="region of interest" description="Disordered" evidence="1">
    <location>
        <begin position="14"/>
        <end position="33"/>
    </location>
</feature>
<reference evidence="2 3" key="1">
    <citation type="submission" date="2019-10" db="EMBL/GenBank/DDBJ databases">
        <authorList>
            <person name="Palmer J.M."/>
        </authorList>
    </citation>
    <scope>NUCLEOTIDE SEQUENCE [LARGE SCALE GENOMIC DNA]</scope>
    <source>
        <strain evidence="2 3">TWF696</strain>
    </source>
</reference>
<dbReference type="EMBL" id="JAVHNQ010000009">
    <property type="protein sequence ID" value="KAK6339002.1"/>
    <property type="molecule type" value="Genomic_DNA"/>
</dbReference>
<protein>
    <submittedName>
        <fullName evidence="2">Uncharacterized protein</fullName>
    </submittedName>
</protein>
<comment type="caution">
    <text evidence="2">The sequence shown here is derived from an EMBL/GenBank/DDBJ whole genome shotgun (WGS) entry which is preliminary data.</text>
</comment>
<organism evidence="2 3">
    <name type="scientific">Orbilia brochopaga</name>
    <dbReference type="NCBI Taxonomy" id="3140254"/>
    <lineage>
        <taxon>Eukaryota</taxon>
        <taxon>Fungi</taxon>
        <taxon>Dikarya</taxon>
        <taxon>Ascomycota</taxon>
        <taxon>Pezizomycotina</taxon>
        <taxon>Orbiliomycetes</taxon>
        <taxon>Orbiliales</taxon>
        <taxon>Orbiliaceae</taxon>
        <taxon>Orbilia</taxon>
    </lineage>
</organism>
<feature type="compositionally biased region" description="Low complexity" evidence="1">
    <location>
        <begin position="320"/>
        <end position="336"/>
    </location>
</feature>
<gene>
    <name evidence="2" type="ORF">TWF696_009798</name>
</gene>
<dbReference type="AlphaFoldDB" id="A0AAV9UD65"/>
<feature type="region of interest" description="Disordered" evidence="1">
    <location>
        <begin position="309"/>
        <end position="385"/>
    </location>
</feature>
<keyword evidence="3" id="KW-1185">Reference proteome</keyword>
<feature type="compositionally biased region" description="Basic residues" evidence="1">
    <location>
        <begin position="437"/>
        <end position="447"/>
    </location>
</feature>
<sequence length="447" mass="47829">MSFNILDQLATSALRPPHDLKYEPSVPKPQQPEETATNFINNQQSVPISSEIRGTHNNLHHAAIAHRNDQWHSHSHRLYGSRSDPSMGRQCHIYEQSPVAGAGNLELLASNAVGAGPSSHAHVGDNFPHTAATMATIDHSSYISSDMSVDPSAETVGVEEESAIPQSSSPVDSPLPTYDLVHNPSYLGHSTLAQLQVTSASGLHTGLLPTSNMRENASYPYGGICQPPPSTIPPPPTRQPPLPPVAVPSDSMTEGVDATGMLHPSPVTPQAAAGMYHPGATPQSHYNIPYPHPRSNAYQGMSRTIDVYSPSSMMPVQGTSSLSSPPRSGVSPPSSSAVKYNVSSTPPLNTTAPGVSPANLKKCKQRGAGPTPVASPSDSPRYSSFGYRFDKQEVIQPPQPGQLQRAHTMPHHTSALLSRPTPPMSEFKPYQSPETKMHHRSSVRSSR</sequence>
<dbReference type="Proteomes" id="UP001375240">
    <property type="component" value="Unassembled WGS sequence"/>
</dbReference>
<evidence type="ECO:0000256" key="1">
    <source>
        <dbReference type="SAM" id="MobiDB-lite"/>
    </source>
</evidence>
<accession>A0AAV9UD65</accession>
<proteinExistence type="predicted"/>
<feature type="compositionally biased region" description="Polar residues" evidence="1">
    <location>
        <begin position="309"/>
        <end position="319"/>
    </location>
</feature>
<feature type="compositionally biased region" description="Polar residues" evidence="1">
    <location>
        <begin position="337"/>
        <end position="353"/>
    </location>
</feature>